<name>E4ZF47_NEIL0</name>
<keyword evidence="1 2" id="KW-0812">Transmembrane</keyword>
<evidence type="ECO:0000313" key="3">
    <source>
        <dbReference type="Proteomes" id="UP000008723"/>
    </source>
</evidence>
<keyword evidence="1" id="KW-0472">Membrane</keyword>
<proteinExistence type="predicted"/>
<organism evidence="2 3">
    <name type="scientific">Neisseria lactamica (strain 020-06)</name>
    <dbReference type="NCBI Taxonomy" id="489653"/>
    <lineage>
        <taxon>Bacteria</taxon>
        <taxon>Pseudomonadati</taxon>
        <taxon>Pseudomonadota</taxon>
        <taxon>Betaproteobacteria</taxon>
        <taxon>Neisseriales</taxon>
        <taxon>Neisseriaceae</taxon>
        <taxon>Neisseria</taxon>
    </lineage>
</organism>
<dbReference type="KEGG" id="nla:NLA_17800"/>
<protein>
    <submittedName>
        <fullName evidence="2">Hypothetical transmembrane protein</fullName>
    </submittedName>
</protein>
<dbReference type="AlphaFoldDB" id="E4ZF47"/>
<dbReference type="EMBL" id="FN995097">
    <property type="protein sequence ID" value="CBN87983.1"/>
    <property type="molecule type" value="Genomic_DNA"/>
</dbReference>
<evidence type="ECO:0000313" key="2">
    <source>
        <dbReference type="EMBL" id="CBN87983.1"/>
    </source>
</evidence>
<feature type="transmembrane region" description="Helical" evidence="1">
    <location>
        <begin position="34"/>
        <end position="57"/>
    </location>
</feature>
<evidence type="ECO:0000256" key="1">
    <source>
        <dbReference type="SAM" id="Phobius"/>
    </source>
</evidence>
<gene>
    <name evidence="2" type="ordered locus">NLA_17800</name>
</gene>
<reference evidence="2 3" key="1">
    <citation type="journal article" date="2010" name="BMC Genomics">
        <title>Independent evolution of the core and accessory gene sets in the genus Neisseria: insights gained from the genome of Neisseria lactamica isolate 020-06.</title>
        <authorList>
            <person name="Bennett J.S."/>
            <person name="Bentley S.D."/>
            <person name="Vernikos G.S."/>
            <person name="Quail M.A."/>
            <person name="Cherevach I."/>
            <person name="White B."/>
            <person name="Parkhill J."/>
            <person name="Maiden M.C."/>
        </authorList>
    </citation>
    <scope>NUCLEOTIDE SEQUENCE [LARGE SCALE GENOMIC DNA]</scope>
    <source>
        <strain evidence="2 3">020-06</strain>
    </source>
</reference>
<keyword evidence="1" id="KW-1133">Transmembrane helix</keyword>
<dbReference type="HOGENOM" id="CLU_2881212_0_0_4"/>
<sequence length="63" mass="7233">MFETINVPAQKNKLLPARYGQCVYRNWKLKGICLFFLFENIVLGFAFEICIFTTLIGKGAGRE</sequence>
<dbReference type="Proteomes" id="UP000008723">
    <property type="component" value="Chromosome"/>
</dbReference>
<accession>E4ZF47</accession>